<protein>
    <submittedName>
        <fullName evidence="3">Ubiquitin-associated domain-containing protein 2</fullName>
    </submittedName>
</protein>
<sequence length="318" mass="36005">MSYFYRTPACKALSLAVIAFSAFRYVNTALLHNPTTSLVTRLLATLTPSYPYCILPLIILWKYRVIERRLGSWQFIQLLFYGTLISLLLARVSRLFIAATEDEITHVFLSLICVLFPLFLAELPLQLDVVSLLVSENALLLFILIQALMLEENCIRAAVVSIAVGIILEQSWRTLHRSYYLSLPDKLREVGETLFKWFPDNRPPAIPWSGATLEVQRSQIMDHQEARLRNVPQQIPLGGWMGRRRWMGNIPRQRPRVNRALPAAPIPRNDTALPLNVTQEKVQQLSDMGFDRANSMIALSHSGGEVDLAAAILIAEKS</sequence>
<name>A0AAV7K8Z1_9METZ</name>
<organism evidence="3 4">
    <name type="scientific">Oopsacas minuta</name>
    <dbReference type="NCBI Taxonomy" id="111878"/>
    <lineage>
        <taxon>Eukaryota</taxon>
        <taxon>Metazoa</taxon>
        <taxon>Porifera</taxon>
        <taxon>Hexactinellida</taxon>
        <taxon>Hexasterophora</taxon>
        <taxon>Lyssacinosida</taxon>
        <taxon>Leucopsacidae</taxon>
        <taxon>Oopsacas</taxon>
    </lineage>
</organism>
<dbReference type="Gene3D" id="1.10.8.10">
    <property type="entry name" value="DNA helicase RuvA subunit, C-terminal domain"/>
    <property type="match status" value="1"/>
</dbReference>
<feature type="transmembrane region" description="Helical" evidence="1">
    <location>
        <begin position="104"/>
        <end position="123"/>
    </location>
</feature>
<keyword evidence="1" id="KW-1133">Transmembrane helix</keyword>
<keyword evidence="1" id="KW-0472">Membrane</keyword>
<evidence type="ECO:0000313" key="3">
    <source>
        <dbReference type="EMBL" id="KAI6657603.1"/>
    </source>
</evidence>
<dbReference type="EMBL" id="JAKMXF010000111">
    <property type="protein sequence ID" value="KAI6657603.1"/>
    <property type="molecule type" value="Genomic_DNA"/>
</dbReference>
<dbReference type="InterPro" id="IPR009060">
    <property type="entry name" value="UBA-like_sf"/>
</dbReference>
<feature type="transmembrane region" description="Helical" evidence="1">
    <location>
        <begin position="38"/>
        <end position="61"/>
    </location>
</feature>
<dbReference type="PROSITE" id="PS50030">
    <property type="entry name" value="UBA"/>
    <property type="match status" value="1"/>
</dbReference>
<feature type="domain" description="UBA" evidence="2">
    <location>
        <begin position="276"/>
        <end position="316"/>
    </location>
</feature>
<keyword evidence="1" id="KW-0812">Transmembrane</keyword>
<reference evidence="3 4" key="1">
    <citation type="journal article" date="2023" name="BMC Biol.">
        <title>The compact genome of the sponge Oopsacas minuta (Hexactinellida) is lacking key metazoan core genes.</title>
        <authorList>
            <person name="Santini S."/>
            <person name="Schenkelaars Q."/>
            <person name="Jourda C."/>
            <person name="Duchesne M."/>
            <person name="Belahbib H."/>
            <person name="Rocher C."/>
            <person name="Selva M."/>
            <person name="Riesgo A."/>
            <person name="Vervoort M."/>
            <person name="Leys S.P."/>
            <person name="Kodjabachian L."/>
            <person name="Le Bivic A."/>
            <person name="Borchiellini C."/>
            <person name="Claverie J.M."/>
            <person name="Renard E."/>
        </authorList>
    </citation>
    <scope>NUCLEOTIDE SEQUENCE [LARGE SCALE GENOMIC DNA]</scope>
    <source>
        <strain evidence="3">SPO-2</strain>
    </source>
</reference>
<dbReference type="Proteomes" id="UP001165289">
    <property type="component" value="Unassembled WGS sequence"/>
</dbReference>
<dbReference type="InterPro" id="IPR015940">
    <property type="entry name" value="UBA"/>
</dbReference>
<dbReference type="SMART" id="SM00165">
    <property type="entry name" value="UBA"/>
    <property type="match status" value="1"/>
</dbReference>
<gene>
    <name evidence="3" type="ORF">LOD99_346</name>
</gene>
<dbReference type="SUPFAM" id="SSF46934">
    <property type="entry name" value="UBA-like"/>
    <property type="match status" value="1"/>
</dbReference>
<keyword evidence="4" id="KW-1185">Reference proteome</keyword>
<dbReference type="AlphaFoldDB" id="A0AAV7K8Z1"/>
<evidence type="ECO:0000313" key="4">
    <source>
        <dbReference type="Proteomes" id="UP001165289"/>
    </source>
</evidence>
<evidence type="ECO:0000259" key="2">
    <source>
        <dbReference type="PROSITE" id="PS50030"/>
    </source>
</evidence>
<accession>A0AAV7K8Z1</accession>
<proteinExistence type="predicted"/>
<feature type="transmembrane region" description="Helical" evidence="1">
    <location>
        <begin position="73"/>
        <end position="92"/>
    </location>
</feature>
<comment type="caution">
    <text evidence="3">The sequence shown here is derived from an EMBL/GenBank/DDBJ whole genome shotgun (WGS) entry which is preliminary data.</text>
</comment>
<evidence type="ECO:0000256" key="1">
    <source>
        <dbReference type="SAM" id="Phobius"/>
    </source>
</evidence>